<evidence type="ECO:0000256" key="2">
    <source>
        <dbReference type="ARBA" id="ARBA00023121"/>
    </source>
</evidence>
<name>A0A398BP28_9BACI</name>
<dbReference type="PANTHER" id="PTHR33434">
    <property type="entry name" value="DEGV DOMAIN-CONTAINING PROTEIN DR_1986-RELATED"/>
    <property type="match status" value="1"/>
</dbReference>
<dbReference type="PANTHER" id="PTHR33434:SF8">
    <property type="entry name" value="DEGV DOMAIN-CONTAINING PROTEIN SPR1019"/>
    <property type="match status" value="1"/>
</dbReference>
<keyword evidence="2" id="KW-0446">Lipid-binding</keyword>
<evidence type="ECO:0000256" key="1">
    <source>
        <dbReference type="ARBA" id="ARBA00003238"/>
    </source>
</evidence>
<dbReference type="Pfam" id="PF02645">
    <property type="entry name" value="DegV"/>
    <property type="match status" value="1"/>
</dbReference>
<comment type="function">
    <text evidence="1">May bind long-chain fatty acids, such as palmitate, and may play a role in lipid transport or fatty acid metabolism.</text>
</comment>
<dbReference type="SUPFAM" id="SSF82549">
    <property type="entry name" value="DAK1/DegV-like"/>
    <property type="match status" value="1"/>
</dbReference>
<dbReference type="Proteomes" id="UP000266016">
    <property type="component" value="Unassembled WGS sequence"/>
</dbReference>
<dbReference type="GO" id="GO:0008289">
    <property type="term" value="F:lipid binding"/>
    <property type="evidence" value="ECO:0007669"/>
    <property type="project" value="UniProtKB-KW"/>
</dbReference>
<gene>
    <name evidence="3" type="ORF">D1953_00640</name>
</gene>
<accession>A0A398BP28</accession>
<dbReference type="InterPro" id="IPR050270">
    <property type="entry name" value="DegV_domain_contain"/>
</dbReference>
<sequence>MKKVKIVTDSTTDMTLEELEKYEITMVPLSISIDGETFLDKVEIGSNEFLARMRKSKDLPKSSQPAVGTFAQIYDELGADGSEIISIHMTGGMSGTVRSAESAVSMTDAKVTVIDSKFISKALSFQVIEAAKMAKEGKSVAEIIERLETIRNNTRLTIIVDTLENLIKGGRIGKMTGLIGSLLNIKPIAILEDGVLHPVSKARSHSQIVKYVVNQFKQDMEGKKLTGIGIAHANNRELGDKIGKVIMELTGLQTITMDDTTPVISTHAGEGALAIMYYWD</sequence>
<dbReference type="EMBL" id="QWVS01000002">
    <property type="protein sequence ID" value="RID89113.1"/>
    <property type="molecule type" value="Genomic_DNA"/>
</dbReference>
<proteinExistence type="predicted"/>
<comment type="caution">
    <text evidence="3">The sequence shown here is derived from an EMBL/GenBank/DDBJ whole genome shotgun (WGS) entry which is preliminary data.</text>
</comment>
<dbReference type="Gene3D" id="3.40.50.10170">
    <property type="match status" value="1"/>
</dbReference>
<dbReference type="NCBIfam" id="TIGR00762">
    <property type="entry name" value="DegV"/>
    <property type="match status" value="1"/>
</dbReference>
<dbReference type="InterPro" id="IPR003797">
    <property type="entry name" value="DegV"/>
</dbReference>
<dbReference type="PROSITE" id="PS51482">
    <property type="entry name" value="DEGV"/>
    <property type="match status" value="1"/>
</dbReference>
<dbReference type="Gene3D" id="3.30.1180.10">
    <property type="match status" value="1"/>
</dbReference>
<dbReference type="RefSeq" id="WP_119115223.1">
    <property type="nucleotide sequence ID" value="NZ_QWVS01000002.1"/>
</dbReference>
<reference evidence="3 4" key="1">
    <citation type="submission" date="2018-08" db="EMBL/GenBank/DDBJ databases">
        <title>Bacillus jemisoniae sp. nov., Bacillus chryseoplanitiae sp. nov., Bacillus resnikiae sp. nov., and Bacillus frankliniae sp. nov., isolated from Viking spacecraft and associated surfaces.</title>
        <authorList>
            <person name="Seuylemezian A."/>
            <person name="Vaishampayan P."/>
        </authorList>
    </citation>
    <scope>NUCLEOTIDE SEQUENCE [LARGE SCALE GENOMIC DNA]</scope>
    <source>
        <strain evidence="3 4">MA001</strain>
    </source>
</reference>
<dbReference type="InterPro" id="IPR043168">
    <property type="entry name" value="DegV_C"/>
</dbReference>
<evidence type="ECO:0000313" key="3">
    <source>
        <dbReference type="EMBL" id="RID89113.1"/>
    </source>
</evidence>
<protein>
    <submittedName>
        <fullName evidence="3">DegV family protein</fullName>
    </submittedName>
</protein>
<dbReference type="AlphaFoldDB" id="A0A398BP28"/>
<evidence type="ECO:0000313" key="4">
    <source>
        <dbReference type="Proteomes" id="UP000266016"/>
    </source>
</evidence>
<keyword evidence="4" id="KW-1185">Reference proteome</keyword>
<organism evidence="3 4">
    <name type="scientific">Peribacillus asahii</name>
    <dbReference type="NCBI Taxonomy" id="228899"/>
    <lineage>
        <taxon>Bacteria</taxon>
        <taxon>Bacillati</taxon>
        <taxon>Bacillota</taxon>
        <taxon>Bacilli</taxon>
        <taxon>Bacillales</taxon>
        <taxon>Bacillaceae</taxon>
        <taxon>Peribacillus</taxon>
    </lineage>
</organism>